<dbReference type="RefSeq" id="WP_349638131.1">
    <property type="nucleotide sequence ID" value="NZ_CP090958.1"/>
</dbReference>
<organism evidence="5 6">
    <name type="scientific">Saxibacter everestensis</name>
    <dbReference type="NCBI Taxonomy" id="2909229"/>
    <lineage>
        <taxon>Bacteria</taxon>
        <taxon>Bacillati</taxon>
        <taxon>Actinomycetota</taxon>
        <taxon>Actinomycetes</taxon>
        <taxon>Micrococcales</taxon>
        <taxon>Brevibacteriaceae</taxon>
        <taxon>Saxibacter</taxon>
    </lineage>
</organism>
<dbReference type="Gene3D" id="2.40.50.100">
    <property type="match status" value="1"/>
</dbReference>
<comment type="subunit">
    <text evidence="3">The glycine cleavage system is composed of four proteins: P, T, L and H.</text>
</comment>
<dbReference type="Pfam" id="PF01597">
    <property type="entry name" value="GCV_H"/>
    <property type="match status" value="1"/>
</dbReference>
<dbReference type="NCBIfam" id="TIGR00527">
    <property type="entry name" value="gcvH"/>
    <property type="match status" value="1"/>
</dbReference>
<evidence type="ECO:0000256" key="2">
    <source>
        <dbReference type="ARBA" id="ARBA00022823"/>
    </source>
</evidence>
<keyword evidence="2 3" id="KW-0450">Lipoyl</keyword>
<dbReference type="InterPro" id="IPR017453">
    <property type="entry name" value="GCV_H_sub"/>
</dbReference>
<accession>A0ABY8QQS7</accession>
<dbReference type="PANTHER" id="PTHR11715">
    <property type="entry name" value="GLYCINE CLEAVAGE SYSTEM H PROTEIN"/>
    <property type="match status" value="1"/>
</dbReference>
<dbReference type="PANTHER" id="PTHR11715:SF3">
    <property type="entry name" value="GLYCINE CLEAVAGE SYSTEM H PROTEIN-RELATED"/>
    <property type="match status" value="1"/>
</dbReference>
<dbReference type="SUPFAM" id="SSF51230">
    <property type="entry name" value="Single hybrid motif"/>
    <property type="match status" value="1"/>
</dbReference>
<dbReference type="EMBL" id="CP090958">
    <property type="protein sequence ID" value="WGW11344.1"/>
    <property type="molecule type" value="Genomic_DNA"/>
</dbReference>
<dbReference type="HAMAP" id="MF_00272">
    <property type="entry name" value="GcvH"/>
    <property type="match status" value="1"/>
</dbReference>
<dbReference type="PROSITE" id="PS00189">
    <property type="entry name" value="LIPOYL"/>
    <property type="match status" value="1"/>
</dbReference>
<reference evidence="5 6" key="1">
    <citation type="submission" date="2023-05" db="EMBL/GenBank/DDBJ databases">
        <title>Lithophilousrod everest ZFBP1038 complete genpme.</title>
        <authorList>
            <person name="Tian M."/>
        </authorList>
    </citation>
    <scope>NUCLEOTIDE SEQUENCE [LARGE SCALE GENOMIC DNA]</scope>
    <source>
        <strain evidence="5 6">ZFBP1038</strain>
    </source>
</reference>
<evidence type="ECO:0000256" key="3">
    <source>
        <dbReference type="HAMAP-Rule" id="MF_00272"/>
    </source>
</evidence>
<dbReference type="InterPro" id="IPR011053">
    <property type="entry name" value="Single_hybrid_motif"/>
</dbReference>
<dbReference type="InterPro" id="IPR033753">
    <property type="entry name" value="GCV_H/Fam206"/>
</dbReference>
<comment type="similarity">
    <text evidence="1 3">Belongs to the GcvH family.</text>
</comment>
<dbReference type="PROSITE" id="PS50968">
    <property type="entry name" value="BIOTINYL_LIPOYL"/>
    <property type="match status" value="1"/>
</dbReference>
<dbReference type="Proteomes" id="UP001209083">
    <property type="component" value="Chromosome"/>
</dbReference>
<dbReference type="InterPro" id="IPR003016">
    <property type="entry name" value="2-oxoA_DH_lipoyl-BS"/>
</dbReference>
<protein>
    <recommendedName>
        <fullName evidence="3">Glycine cleavage system H protein</fullName>
    </recommendedName>
</protein>
<sequence length="130" mass="13704">MSKELPPLPENFTYSKEHEWVEQLSDGIARVGITAVATDALGEIVFVEPPQPGTTVTAGDVCGEVESTKSVSDVYSPVSGEVVDVNAVAVDDPAKVNSDPYGDGWLFTVKVSAEGELMSAAEYGELNKLG</sequence>
<evidence type="ECO:0000259" key="4">
    <source>
        <dbReference type="PROSITE" id="PS50968"/>
    </source>
</evidence>
<proteinExistence type="inferred from homology"/>
<evidence type="ECO:0000313" key="6">
    <source>
        <dbReference type="Proteomes" id="UP001209083"/>
    </source>
</evidence>
<comment type="cofactor">
    <cofactor evidence="3">
        <name>(R)-lipoate</name>
        <dbReference type="ChEBI" id="CHEBI:83088"/>
    </cofactor>
    <text evidence="3">Binds 1 lipoyl cofactor covalently.</text>
</comment>
<dbReference type="InterPro" id="IPR000089">
    <property type="entry name" value="Biotin_lipoyl"/>
</dbReference>
<dbReference type="CDD" id="cd06848">
    <property type="entry name" value="GCS_H"/>
    <property type="match status" value="1"/>
</dbReference>
<comment type="function">
    <text evidence="3">The glycine cleavage system catalyzes the degradation of glycine. The H protein shuttles the methylamine group of glycine from the P protein to the T protein.</text>
</comment>
<evidence type="ECO:0000313" key="5">
    <source>
        <dbReference type="EMBL" id="WGW11344.1"/>
    </source>
</evidence>
<feature type="modified residue" description="N6-lipoyllysine" evidence="3">
    <location>
        <position position="69"/>
    </location>
</feature>
<evidence type="ECO:0000256" key="1">
    <source>
        <dbReference type="ARBA" id="ARBA00009249"/>
    </source>
</evidence>
<name>A0ABY8QQS7_9MICO</name>
<dbReference type="InterPro" id="IPR002930">
    <property type="entry name" value="GCV_H"/>
</dbReference>
<keyword evidence="6" id="KW-1185">Reference proteome</keyword>
<feature type="domain" description="Lipoyl-binding" evidence="4">
    <location>
        <begin position="28"/>
        <end position="110"/>
    </location>
</feature>
<gene>
    <name evidence="3 5" type="primary">gcvH</name>
    <name evidence="5" type="ORF">LWF01_14795</name>
</gene>
<dbReference type="NCBIfam" id="NF002270">
    <property type="entry name" value="PRK01202.1"/>
    <property type="match status" value="1"/>
</dbReference>